<accession>A0AA37GGD6</accession>
<dbReference type="Pfam" id="PF14420">
    <property type="entry name" value="Clr5"/>
    <property type="match status" value="1"/>
</dbReference>
<reference evidence="2 3" key="1">
    <citation type="submission" date="2021-07" db="EMBL/GenBank/DDBJ databases">
        <title>Genome data of Colletotrichum spaethianum.</title>
        <authorList>
            <person name="Utami Y.D."/>
            <person name="Hiruma K."/>
        </authorList>
    </citation>
    <scope>NUCLEOTIDE SEQUENCE [LARGE SCALE GENOMIC DNA]</scope>
    <source>
        <strain evidence="2 3">MAFF 242679</strain>
    </source>
</reference>
<feature type="domain" description="Clr5" evidence="1">
    <location>
        <begin position="2"/>
        <end position="38"/>
    </location>
</feature>
<organism evidence="2 3">
    <name type="scientific">Colletotrichum liriopes</name>
    <dbReference type="NCBI Taxonomy" id="708192"/>
    <lineage>
        <taxon>Eukaryota</taxon>
        <taxon>Fungi</taxon>
        <taxon>Dikarya</taxon>
        <taxon>Ascomycota</taxon>
        <taxon>Pezizomycotina</taxon>
        <taxon>Sordariomycetes</taxon>
        <taxon>Hypocreomycetidae</taxon>
        <taxon>Glomerellales</taxon>
        <taxon>Glomerellaceae</taxon>
        <taxon>Colletotrichum</taxon>
        <taxon>Colletotrichum spaethianum species complex</taxon>
    </lineage>
</organism>
<dbReference type="Proteomes" id="UP001055172">
    <property type="component" value="Unassembled WGS sequence"/>
</dbReference>
<gene>
    <name evidence="2" type="ORF">ColLi_03282</name>
</gene>
<dbReference type="AlphaFoldDB" id="A0AA37GGD6"/>
<sequence length="73" mass="8796">MSKNMNLKTVMREMLARHSFYATERMYKRQFSKWQWFKYQTKKLQTALLTPGNQAVMCEGKTSRRAASREQEQ</sequence>
<evidence type="ECO:0000313" key="3">
    <source>
        <dbReference type="Proteomes" id="UP001055172"/>
    </source>
</evidence>
<evidence type="ECO:0000313" key="2">
    <source>
        <dbReference type="EMBL" id="GJC80444.1"/>
    </source>
</evidence>
<dbReference type="EMBL" id="BPPX01000005">
    <property type="protein sequence ID" value="GJC80444.1"/>
    <property type="molecule type" value="Genomic_DNA"/>
</dbReference>
<name>A0AA37GGD6_9PEZI</name>
<evidence type="ECO:0000259" key="1">
    <source>
        <dbReference type="Pfam" id="PF14420"/>
    </source>
</evidence>
<keyword evidence="3" id="KW-1185">Reference proteome</keyword>
<dbReference type="PANTHER" id="PTHR38788">
    <property type="entry name" value="CLR5 DOMAIN-CONTAINING PROTEIN"/>
    <property type="match status" value="1"/>
</dbReference>
<comment type="caution">
    <text evidence="2">The sequence shown here is derived from an EMBL/GenBank/DDBJ whole genome shotgun (WGS) entry which is preliminary data.</text>
</comment>
<dbReference type="PANTHER" id="PTHR38788:SF3">
    <property type="entry name" value="CLR5 DOMAIN-CONTAINING PROTEIN"/>
    <property type="match status" value="1"/>
</dbReference>
<protein>
    <recommendedName>
        <fullName evidence="1">Clr5 domain-containing protein</fullName>
    </recommendedName>
</protein>
<dbReference type="InterPro" id="IPR025676">
    <property type="entry name" value="Clr5_dom"/>
</dbReference>
<proteinExistence type="predicted"/>